<protein>
    <submittedName>
        <fullName evidence="2">Copper transporter</fullName>
    </submittedName>
</protein>
<proteinExistence type="predicted"/>
<evidence type="ECO:0000313" key="3">
    <source>
        <dbReference type="Proteomes" id="UP001199469"/>
    </source>
</evidence>
<gene>
    <name evidence="2" type="ORF">LQ327_15405</name>
</gene>
<sequence>MRSFRYHVVSVCAVLLALGLGVALGASSLSSSMLGGVSSDRADLNGQVGSLTADRDAARAQQAQSDRALAAAAPGLLAGHLAARSVVLLAAPDAAPDDLDAVSGLVGQAGGHVTGRLGLTDATLAPDRADALRSLVTRVLPAGVQLPRTTDAGALTGALLGSLVTSGKGPTSSPAEVGTAFTALADGGFLAPGAAPAPAQVAVVVTGDGPASTPDAAGRASALAKIAGAVHSGGAGTVVASRAASGEVAAVRADPSLGGVSTVDGVGTTAGRIATVLAAGEQVQGRSGSYGTAPGAKALPGAGAAPAAGAPPA</sequence>
<comment type="caution">
    <text evidence="2">The sequence shown here is derived from an EMBL/GenBank/DDBJ whole genome shotgun (WGS) entry which is preliminary data.</text>
</comment>
<keyword evidence="3" id="KW-1185">Reference proteome</keyword>
<name>A0ABS8P9R5_9PSEU</name>
<reference evidence="2 3" key="1">
    <citation type="submission" date="2021-11" db="EMBL/GenBank/DDBJ databases">
        <title>Draft genome sequence of Actinomycetospora sp. SF1 isolated from the rhizosphere soil.</title>
        <authorList>
            <person name="Duangmal K."/>
            <person name="Chantavorakit T."/>
        </authorList>
    </citation>
    <scope>NUCLEOTIDE SEQUENCE [LARGE SCALE GENOMIC DNA]</scope>
    <source>
        <strain evidence="2 3">TBRC 5722</strain>
    </source>
</reference>
<evidence type="ECO:0000313" key="2">
    <source>
        <dbReference type="EMBL" id="MCD2194758.1"/>
    </source>
</evidence>
<dbReference type="Proteomes" id="UP001199469">
    <property type="component" value="Unassembled WGS sequence"/>
</dbReference>
<dbReference type="EMBL" id="JAJNDB010000003">
    <property type="protein sequence ID" value="MCD2194758.1"/>
    <property type="molecule type" value="Genomic_DNA"/>
</dbReference>
<dbReference type="InterPro" id="IPR021522">
    <property type="entry name" value="MctB"/>
</dbReference>
<feature type="region of interest" description="Disordered" evidence="1">
    <location>
        <begin position="284"/>
        <end position="313"/>
    </location>
</feature>
<feature type="compositionally biased region" description="Low complexity" evidence="1">
    <location>
        <begin position="291"/>
        <end position="313"/>
    </location>
</feature>
<accession>A0ABS8P9R5</accession>
<organism evidence="2 3">
    <name type="scientific">Actinomycetospora endophytica</name>
    <dbReference type="NCBI Taxonomy" id="2291215"/>
    <lineage>
        <taxon>Bacteria</taxon>
        <taxon>Bacillati</taxon>
        <taxon>Actinomycetota</taxon>
        <taxon>Actinomycetes</taxon>
        <taxon>Pseudonocardiales</taxon>
        <taxon>Pseudonocardiaceae</taxon>
        <taxon>Actinomycetospora</taxon>
    </lineage>
</organism>
<evidence type="ECO:0000256" key="1">
    <source>
        <dbReference type="SAM" id="MobiDB-lite"/>
    </source>
</evidence>
<dbReference type="Pfam" id="PF11382">
    <property type="entry name" value="MctB"/>
    <property type="match status" value="1"/>
</dbReference>
<dbReference type="RefSeq" id="WP_230735154.1">
    <property type="nucleotide sequence ID" value="NZ_JAJNDB010000003.1"/>
</dbReference>